<gene>
    <name evidence="5" type="ORF">PNU63_10180</name>
</gene>
<dbReference type="RefSeq" id="WP_272107174.1">
    <property type="nucleotide sequence ID" value="NZ_BAABXJ010000001.1"/>
</dbReference>
<dbReference type="AlphaFoldDB" id="A0AB35J4D1"/>
<dbReference type="InterPro" id="IPR052977">
    <property type="entry name" value="Polyferredoxin-like_ET"/>
</dbReference>
<dbReference type="PROSITE" id="PS00198">
    <property type="entry name" value="4FE4S_FER_1"/>
    <property type="match status" value="1"/>
</dbReference>
<dbReference type="Proteomes" id="UP001211731">
    <property type="component" value="Unassembled WGS sequence"/>
</dbReference>
<keyword evidence="2" id="KW-0408">Iron</keyword>
<dbReference type="Pfam" id="PF04432">
    <property type="entry name" value="FrhB_FdhB_C"/>
    <property type="match status" value="1"/>
</dbReference>
<dbReference type="PANTHER" id="PTHR43193:SF2">
    <property type="entry name" value="POLYFERREDOXIN PROTEIN FWDF"/>
    <property type="match status" value="1"/>
</dbReference>
<dbReference type="SUPFAM" id="SSF54862">
    <property type="entry name" value="4Fe-4S ferredoxins"/>
    <property type="match status" value="1"/>
</dbReference>
<organism evidence="5 6">
    <name type="scientific">Mediterraneibacter gnavus</name>
    <name type="common">Ruminococcus gnavus</name>
    <dbReference type="NCBI Taxonomy" id="33038"/>
    <lineage>
        <taxon>Bacteria</taxon>
        <taxon>Bacillati</taxon>
        <taxon>Bacillota</taxon>
        <taxon>Clostridia</taxon>
        <taxon>Lachnospirales</taxon>
        <taxon>Lachnospiraceae</taxon>
        <taxon>Mediterraneibacter</taxon>
    </lineage>
</organism>
<dbReference type="GO" id="GO:0046872">
    <property type="term" value="F:metal ion binding"/>
    <property type="evidence" value="ECO:0007669"/>
    <property type="project" value="UniProtKB-KW"/>
</dbReference>
<reference evidence="5" key="1">
    <citation type="submission" date="2023-01" db="EMBL/GenBank/DDBJ databases">
        <title>Human gut microbiome strain richness.</title>
        <authorList>
            <person name="Chen-Liaw A."/>
        </authorList>
    </citation>
    <scope>NUCLEOTIDE SEQUENCE</scope>
    <source>
        <strain evidence="5">1001217st1_A9_1001217B_191108</strain>
    </source>
</reference>
<keyword evidence="1" id="KW-0479">Metal-binding</keyword>
<feature type="domain" description="4Fe-4S ferredoxin-type" evidence="4">
    <location>
        <begin position="47"/>
        <end position="76"/>
    </location>
</feature>
<keyword evidence="3" id="KW-0411">Iron-sulfur</keyword>
<dbReference type="Pfam" id="PF12838">
    <property type="entry name" value="Fer4_7"/>
    <property type="match status" value="1"/>
</dbReference>
<sequence>MNHIADYWIDMYQTNKEKRENCCGCNACETICPKQAITMKYDSEGFLYPLVDEEQCINCGICINVCPIQNKDGAENAQYLETFAGYSNDSKILDKCTSGGFATAVALKFIEQGGLVCGVRYSDDYIKAEYSIAETTDDVMRFASSKYVQSEKKEIYKNVKSLLDENRKVLFIGCPCDVYAIQRYLKKEYDTFYTCELVCMGVTSYKIAEEYKKISESKSRSSLVFINARSKERGWFVPHLEERFANGKRKYSTLFGTYYGYGFQVYNRPSCLRCSFRGTNGIGDVRIGDFWGIKETDEYWNPKGVSCIFVRNKKGQELISILPEKEFSLFKTTYKIATESNMSSYKNKGKEFEGLRDKFADVFLKRGLVSACRQTASVGFWVKHYVPDRWHFVMKKIYHKFVDKR</sequence>
<dbReference type="InterPro" id="IPR007525">
    <property type="entry name" value="FrhB_FdhB_C"/>
</dbReference>
<protein>
    <submittedName>
        <fullName evidence="5">Coenzyme F420 hydrogenase/dehydrogenase, beta subunit C-terminal domain</fullName>
    </submittedName>
</protein>
<dbReference type="GO" id="GO:0051536">
    <property type="term" value="F:iron-sulfur cluster binding"/>
    <property type="evidence" value="ECO:0007669"/>
    <property type="project" value="UniProtKB-KW"/>
</dbReference>
<dbReference type="InterPro" id="IPR007516">
    <property type="entry name" value="Co_F420_Hydgase/DH_bsu_N"/>
</dbReference>
<dbReference type="PANTHER" id="PTHR43193">
    <property type="match status" value="1"/>
</dbReference>
<evidence type="ECO:0000313" key="6">
    <source>
        <dbReference type="Proteomes" id="UP001211731"/>
    </source>
</evidence>
<name>A0AB35J4D1_MEDGN</name>
<comment type="caution">
    <text evidence="5">The sequence shown here is derived from an EMBL/GenBank/DDBJ whole genome shotgun (WGS) entry which is preliminary data.</text>
</comment>
<dbReference type="EMBL" id="JAQMLR010000009">
    <property type="protein sequence ID" value="MDB8739127.1"/>
    <property type="molecule type" value="Genomic_DNA"/>
</dbReference>
<evidence type="ECO:0000256" key="2">
    <source>
        <dbReference type="ARBA" id="ARBA00023004"/>
    </source>
</evidence>
<accession>A0AB35J4D1</accession>
<evidence type="ECO:0000256" key="1">
    <source>
        <dbReference type="ARBA" id="ARBA00022723"/>
    </source>
</evidence>
<dbReference type="PROSITE" id="PS51379">
    <property type="entry name" value="4FE4S_FER_2"/>
    <property type="match status" value="2"/>
</dbReference>
<evidence type="ECO:0000313" key="5">
    <source>
        <dbReference type="EMBL" id="MDB8739127.1"/>
    </source>
</evidence>
<evidence type="ECO:0000259" key="4">
    <source>
        <dbReference type="PROSITE" id="PS51379"/>
    </source>
</evidence>
<dbReference type="Pfam" id="PF04422">
    <property type="entry name" value="FrhB_FdhB_N"/>
    <property type="match status" value="1"/>
</dbReference>
<dbReference type="Gene3D" id="3.30.70.20">
    <property type="match status" value="1"/>
</dbReference>
<evidence type="ECO:0000256" key="3">
    <source>
        <dbReference type="ARBA" id="ARBA00023014"/>
    </source>
</evidence>
<proteinExistence type="predicted"/>
<feature type="domain" description="4Fe-4S ferredoxin-type" evidence="4">
    <location>
        <begin position="12"/>
        <end position="42"/>
    </location>
</feature>
<dbReference type="InterPro" id="IPR017896">
    <property type="entry name" value="4Fe4S_Fe-S-bd"/>
</dbReference>
<dbReference type="InterPro" id="IPR017900">
    <property type="entry name" value="4Fe4S_Fe_S_CS"/>
</dbReference>